<protein>
    <submittedName>
        <fullName evidence="1">Uncharacterized protein</fullName>
    </submittedName>
</protein>
<organism evidence="1 2">
    <name type="scientific">Pistacia atlantica</name>
    <dbReference type="NCBI Taxonomy" id="434234"/>
    <lineage>
        <taxon>Eukaryota</taxon>
        <taxon>Viridiplantae</taxon>
        <taxon>Streptophyta</taxon>
        <taxon>Embryophyta</taxon>
        <taxon>Tracheophyta</taxon>
        <taxon>Spermatophyta</taxon>
        <taxon>Magnoliopsida</taxon>
        <taxon>eudicotyledons</taxon>
        <taxon>Gunneridae</taxon>
        <taxon>Pentapetalae</taxon>
        <taxon>rosids</taxon>
        <taxon>malvids</taxon>
        <taxon>Sapindales</taxon>
        <taxon>Anacardiaceae</taxon>
        <taxon>Pistacia</taxon>
    </lineage>
</organism>
<sequence length="68" mass="7610">MDHAYSSSCHTAPSYHEPILVPIVKSQFQMMLMRSMMMGDDDADHQKVSGPTGCNQHVLLSSLMTWTP</sequence>
<accession>A0ACC1BFG9</accession>
<evidence type="ECO:0000313" key="2">
    <source>
        <dbReference type="Proteomes" id="UP001164250"/>
    </source>
</evidence>
<reference evidence="2" key="1">
    <citation type="journal article" date="2023" name="G3 (Bethesda)">
        <title>Genome assembly and association tests identify interacting loci associated with vigor, precocity, and sex in interspecific pistachio rootstocks.</title>
        <authorList>
            <person name="Palmer W."/>
            <person name="Jacygrad E."/>
            <person name="Sagayaradj S."/>
            <person name="Cavanaugh K."/>
            <person name="Han R."/>
            <person name="Bertier L."/>
            <person name="Beede B."/>
            <person name="Kafkas S."/>
            <person name="Golino D."/>
            <person name="Preece J."/>
            <person name="Michelmore R."/>
        </authorList>
    </citation>
    <scope>NUCLEOTIDE SEQUENCE [LARGE SCALE GENOMIC DNA]</scope>
</reference>
<dbReference type="Proteomes" id="UP001164250">
    <property type="component" value="Chromosome 5"/>
</dbReference>
<comment type="caution">
    <text evidence="1">The sequence shown here is derived from an EMBL/GenBank/DDBJ whole genome shotgun (WGS) entry which is preliminary data.</text>
</comment>
<keyword evidence="2" id="KW-1185">Reference proteome</keyword>
<evidence type="ECO:0000313" key="1">
    <source>
        <dbReference type="EMBL" id="KAJ0097690.1"/>
    </source>
</evidence>
<dbReference type="EMBL" id="CM047901">
    <property type="protein sequence ID" value="KAJ0097690.1"/>
    <property type="molecule type" value="Genomic_DNA"/>
</dbReference>
<proteinExistence type="predicted"/>
<gene>
    <name evidence="1" type="ORF">Patl1_27643</name>
</gene>
<name>A0ACC1BFG9_9ROSI</name>